<accession>A0A402AHP4</accession>
<dbReference type="Proteomes" id="UP000287188">
    <property type="component" value="Unassembled WGS sequence"/>
</dbReference>
<gene>
    <name evidence="1" type="ORF">KDK_24190</name>
</gene>
<dbReference type="RefSeq" id="WP_281276292.1">
    <property type="nucleotide sequence ID" value="NZ_BIFS01000001.1"/>
</dbReference>
<dbReference type="AlphaFoldDB" id="A0A402AHP4"/>
<dbReference type="EMBL" id="BIFS01000001">
    <property type="protein sequence ID" value="GCE18619.1"/>
    <property type="molecule type" value="Genomic_DNA"/>
</dbReference>
<proteinExistence type="predicted"/>
<protein>
    <submittedName>
        <fullName evidence="1">Uncharacterized protein</fullName>
    </submittedName>
</protein>
<name>A0A402AHP4_9CHLR</name>
<keyword evidence="2" id="KW-1185">Reference proteome</keyword>
<evidence type="ECO:0000313" key="1">
    <source>
        <dbReference type="EMBL" id="GCE18619.1"/>
    </source>
</evidence>
<organism evidence="1 2">
    <name type="scientific">Dictyobacter kobayashii</name>
    <dbReference type="NCBI Taxonomy" id="2014872"/>
    <lineage>
        <taxon>Bacteria</taxon>
        <taxon>Bacillati</taxon>
        <taxon>Chloroflexota</taxon>
        <taxon>Ktedonobacteria</taxon>
        <taxon>Ktedonobacterales</taxon>
        <taxon>Dictyobacteraceae</taxon>
        <taxon>Dictyobacter</taxon>
    </lineage>
</organism>
<reference evidence="2" key="1">
    <citation type="submission" date="2018-12" db="EMBL/GenBank/DDBJ databases">
        <title>Tengunoibacter tsumagoiensis gen. nov., sp. nov., Dictyobacter kobayashii sp. nov., D. alpinus sp. nov., and D. joshuensis sp. nov. and description of Dictyobacteraceae fam. nov. within the order Ktedonobacterales isolated from Tengu-no-mugimeshi.</title>
        <authorList>
            <person name="Wang C.M."/>
            <person name="Zheng Y."/>
            <person name="Sakai Y."/>
            <person name="Toyoda A."/>
            <person name="Minakuchi Y."/>
            <person name="Abe K."/>
            <person name="Yokota A."/>
            <person name="Yabe S."/>
        </authorList>
    </citation>
    <scope>NUCLEOTIDE SEQUENCE [LARGE SCALE GENOMIC DNA]</scope>
    <source>
        <strain evidence="2">Uno11</strain>
    </source>
</reference>
<sequence length="40" mass="4492">MVEKEPGDALKAYKGAGEAPLNTVCFKSYFNIGKRLRLYI</sequence>
<comment type="caution">
    <text evidence="1">The sequence shown here is derived from an EMBL/GenBank/DDBJ whole genome shotgun (WGS) entry which is preliminary data.</text>
</comment>
<evidence type="ECO:0000313" key="2">
    <source>
        <dbReference type="Proteomes" id="UP000287188"/>
    </source>
</evidence>